<comment type="caution">
    <text evidence="2">The sequence shown here is derived from an EMBL/GenBank/DDBJ whole genome shotgun (WGS) entry which is preliminary data.</text>
</comment>
<dbReference type="InterPro" id="IPR051587">
    <property type="entry name" value="Adhesion_GPCR"/>
</dbReference>
<evidence type="ECO:0000313" key="3">
    <source>
        <dbReference type="Proteomes" id="UP000683360"/>
    </source>
</evidence>
<dbReference type="EMBL" id="CAJPWZ010000706">
    <property type="protein sequence ID" value="CAG2198992.1"/>
    <property type="molecule type" value="Genomic_DNA"/>
</dbReference>
<sequence>MEAHRKSGTQIDLTYKLSFHRSRYFCDESNQGKLVSGEGSLSCTTGCSYWSSYLVSLMSFYCTEYSEEEDWIYGQRTVNVTLPTVWNNIYQFSYSGNAWIDLQSGGGYWALLSTANLTIRQDIGRINSPPSTYMPAVVRFKQTCYYSLSIPVEDEDSDIIRCRWAVTSSECAGVCKKLYASVLDERWILAIIQSVVLPSIVSDANLCEEDIDRFHTKWSITQENTHITLSCTDEYSGNVSRNCSSGGIWDEPDYSRCISKSMIYILEQLNKLLFGNSDDDFVSNILEDLENITRNNYELRSGDLLTASAILHDIATYVIGYEDETSLSQLDVIMQVGKTGLDEISVPDRSKTSDSWIADSATEIKLQKNICSGKYFMRI</sequence>
<dbReference type="PANTHER" id="PTHR45813">
    <property type="entry name" value="IG-LIKE DOMAIN-CONTAINING PROTEIN"/>
    <property type="match status" value="1"/>
</dbReference>
<dbReference type="GO" id="GO:0016020">
    <property type="term" value="C:membrane"/>
    <property type="evidence" value="ECO:0007669"/>
    <property type="project" value="InterPro"/>
</dbReference>
<evidence type="ECO:0000313" key="2">
    <source>
        <dbReference type="EMBL" id="CAG2198992.1"/>
    </source>
</evidence>
<dbReference type="SMART" id="SM00008">
    <property type="entry name" value="HormR"/>
    <property type="match status" value="1"/>
</dbReference>
<dbReference type="AlphaFoldDB" id="A0A8S3QVF7"/>
<dbReference type="PROSITE" id="PS50227">
    <property type="entry name" value="G_PROTEIN_RECEP_F2_3"/>
    <property type="match status" value="1"/>
</dbReference>
<dbReference type="PANTHER" id="PTHR45813:SF8">
    <property type="entry name" value="IG-LIKE DOMAIN-CONTAINING PROTEIN"/>
    <property type="match status" value="1"/>
</dbReference>
<dbReference type="InterPro" id="IPR001879">
    <property type="entry name" value="GPCR_2_extracellular_dom"/>
</dbReference>
<dbReference type="InterPro" id="IPR036445">
    <property type="entry name" value="GPCR_2_extracell_dom_sf"/>
</dbReference>
<dbReference type="GO" id="GO:0007189">
    <property type="term" value="P:adenylate cyclase-activating G protein-coupled receptor signaling pathway"/>
    <property type="evidence" value="ECO:0007669"/>
    <property type="project" value="TreeGrafter"/>
</dbReference>
<accession>A0A8S3QVF7</accession>
<dbReference type="GO" id="GO:0004930">
    <property type="term" value="F:G protein-coupled receptor activity"/>
    <property type="evidence" value="ECO:0007669"/>
    <property type="project" value="InterPro"/>
</dbReference>
<evidence type="ECO:0000259" key="1">
    <source>
        <dbReference type="PROSITE" id="PS50227"/>
    </source>
</evidence>
<dbReference type="SUPFAM" id="SSF111418">
    <property type="entry name" value="Hormone receptor domain"/>
    <property type="match status" value="1"/>
</dbReference>
<dbReference type="OrthoDB" id="10052455at2759"/>
<gene>
    <name evidence="2" type="ORF">MEDL_13715</name>
</gene>
<dbReference type="Pfam" id="PF02793">
    <property type="entry name" value="HRM"/>
    <property type="match status" value="1"/>
</dbReference>
<dbReference type="Proteomes" id="UP000683360">
    <property type="component" value="Unassembled WGS sequence"/>
</dbReference>
<protein>
    <recommendedName>
        <fullName evidence="1">G-protein coupled receptors family 2 profile 1 domain-containing protein</fullName>
    </recommendedName>
</protein>
<feature type="domain" description="G-protein coupled receptors family 2 profile 1" evidence="1">
    <location>
        <begin position="174"/>
        <end position="261"/>
    </location>
</feature>
<dbReference type="Gene3D" id="4.10.1240.10">
    <property type="entry name" value="GPCR, family 2, extracellular hormone receptor domain"/>
    <property type="match status" value="1"/>
</dbReference>
<proteinExistence type="predicted"/>
<organism evidence="2 3">
    <name type="scientific">Mytilus edulis</name>
    <name type="common">Blue mussel</name>
    <dbReference type="NCBI Taxonomy" id="6550"/>
    <lineage>
        <taxon>Eukaryota</taxon>
        <taxon>Metazoa</taxon>
        <taxon>Spiralia</taxon>
        <taxon>Lophotrochozoa</taxon>
        <taxon>Mollusca</taxon>
        <taxon>Bivalvia</taxon>
        <taxon>Autobranchia</taxon>
        <taxon>Pteriomorphia</taxon>
        <taxon>Mytilida</taxon>
        <taxon>Mytiloidea</taxon>
        <taxon>Mytilidae</taxon>
        <taxon>Mytilinae</taxon>
        <taxon>Mytilus</taxon>
    </lineage>
</organism>
<reference evidence="2" key="1">
    <citation type="submission" date="2021-03" db="EMBL/GenBank/DDBJ databases">
        <authorList>
            <person name="Bekaert M."/>
        </authorList>
    </citation>
    <scope>NUCLEOTIDE SEQUENCE</scope>
</reference>
<name>A0A8S3QVF7_MYTED</name>
<keyword evidence="3" id="KW-1185">Reference proteome</keyword>